<dbReference type="InterPro" id="IPR050570">
    <property type="entry name" value="Cell_wall_metabolism_enzyme"/>
</dbReference>
<protein>
    <submittedName>
        <fullName evidence="5">Septal ring factor EnvC, activator of murein hydrolases AmiA and AmiB</fullName>
    </submittedName>
</protein>
<evidence type="ECO:0000256" key="1">
    <source>
        <dbReference type="ARBA" id="ARBA00022729"/>
    </source>
</evidence>
<accession>A0A1H5VZA1</accession>
<feature type="region of interest" description="Disordered" evidence="3">
    <location>
        <begin position="355"/>
        <end position="392"/>
    </location>
</feature>
<keyword evidence="6" id="KW-1185">Reference proteome</keyword>
<evidence type="ECO:0000259" key="4">
    <source>
        <dbReference type="Pfam" id="PF01551"/>
    </source>
</evidence>
<dbReference type="Gene3D" id="2.70.70.10">
    <property type="entry name" value="Glucose Permease (Domain IIA)"/>
    <property type="match status" value="1"/>
</dbReference>
<gene>
    <name evidence="5" type="ORF">SAMN05421847_1042</name>
</gene>
<dbReference type="InterPro" id="IPR016047">
    <property type="entry name" value="M23ase_b-sheet_dom"/>
</dbReference>
<evidence type="ECO:0000313" key="6">
    <source>
        <dbReference type="Proteomes" id="UP000236738"/>
    </source>
</evidence>
<feature type="compositionally biased region" description="Polar residues" evidence="3">
    <location>
        <begin position="377"/>
        <end position="390"/>
    </location>
</feature>
<evidence type="ECO:0000256" key="3">
    <source>
        <dbReference type="SAM" id="MobiDB-lite"/>
    </source>
</evidence>
<dbReference type="CDD" id="cd12797">
    <property type="entry name" value="M23_peptidase"/>
    <property type="match status" value="1"/>
</dbReference>
<dbReference type="AlphaFoldDB" id="A0A1H5VZA1"/>
<name>A0A1H5VZA1_9FLAO</name>
<keyword evidence="1" id="KW-0732">Signal</keyword>
<dbReference type="InterPro" id="IPR011055">
    <property type="entry name" value="Dup_hybrid_motif"/>
</dbReference>
<dbReference type="Gene3D" id="6.10.250.3150">
    <property type="match status" value="1"/>
</dbReference>
<keyword evidence="2" id="KW-0175">Coiled coil</keyword>
<dbReference type="RefSeq" id="WP_103913051.1">
    <property type="nucleotide sequence ID" value="NZ_FNUS01000002.1"/>
</dbReference>
<proteinExistence type="predicted"/>
<keyword evidence="5" id="KW-0378">Hydrolase</keyword>
<reference evidence="6" key="1">
    <citation type="submission" date="2016-10" db="EMBL/GenBank/DDBJ databases">
        <authorList>
            <person name="Varghese N."/>
            <person name="Submissions S."/>
        </authorList>
    </citation>
    <scope>NUCLEOTIDE SEQUENCE [LARGE SCALE GENOMIC DNA]</scope>
    <source>
        <strain evidence="6">DSM 21580</strain>
    </source>
</reference>
<feature type="compositionally biased region" description="Basic and acidic residues" evidence="3">
    <location>
        <begin position="355"/>
        <end position="373"/>
    </location>
</feature>
<feature type="coiled-coil region" evidence="2">
    <location>
        <begin position="23"/>
        <end position="50"/>
    </location>
</feature>
<dbReference type="PANTHER" id="PTHR21666:SF289">
    <property type="entry name" value="L-ALA--D-GLU ENDOPEPTIDASE"/>
    <property type="match status" value="1"/>
</dbReference>
<dbReference type="SUPFAM" id="SSF51261">
    <property type="entry name" value="Duplicated hybrid motif"/>
    <property type="match status" value="1"/>
</dbReference>
<evidence type="ECO:0000313" key="5">
    <source>
        <dbReference type="EMBL" id="SEF92201.1"/>
    </source>
</evidence>
<evidence type="ECO:0000256" key="2">
    <source>
        <dbReference type="SAM" id="Coils"/>
    </source>
</evidence>
<organism evidence="5 6">
    <name type="scientific">Halpernia humi</name>
    <dbReference type="NCBI Taxonomy" id="493375"/>
    <lineage>
        <taxon>Bacteria</taxon>
        <taxon>Pseudomonadati</taxon>
        <taxon>Bacteroidota</taxon>
        <taxon>Flavobacteriia</taxon>
        <taxon>Flavobacteriales</taxon>
        <taxon>Weeksellaceae</taxon>
        <taxon>Chryseobacterium group</taxon>
        <taxon>Halpernia</taxon>
    </lineage>
</organism>
<dbReference type="Proteomes" id="UP000236738">
    <property type="component" value="Unassembled WGS sequence"/>
</dbReference>
<feature type="domain" description="M23ase beta-sheet core" evidence="4">
    <location>
        <begin position="423"/>
        <end position="512"/>
    </location>
</feature>
<dbReference type="EMBL" id="FNUS01000002">
    <property type="protein sequence ID" value="SEF92201.1"/>
    <property type="molecule type" value="Genomic_DNA"/>
</dbReference>
<sequence>MILKKVIFFIGLLFVGLFSAQKKEQLQQENAALKKQIASINANLAKTQSQSKLSVAYLNGVNQKIQLREKVYSNTQKEKRLIEDDIYLRQLEINRQNRELAILRKNYADVLVNAYKNKGVQNKVTFILSSKNLGEALRRVQYLKQYSDYQDKKAAEITNAAIVLKRSIASRQKSVKEKENLLANQEKDLQTINIEKVQKEKLLADFKANETKLTAELKQKQAQSNALEAKIRTIINEEIKLAKAKAEAEKKAEAERVRLAKIAADREKARIDAENKAKADALEKARRDADIAAKKAADLAAKKAEEEKKRIADAAKADANARDEERRVAAAKDAVAAANASKIAANKAAEARAAEEALEKSKNEEKKAAESKANKNFGVNPNLSGSSFSANRGKISMPVRGTITHRFGRQQHPVFKNIVEDNIGIKIAVSAGTNAQCVFPGVVSRIIADGDSRTVIVKHGDYFTVYSNLSSTNVSVNQNVAAGTVVGQVGKDFDGTYTLDFQVWNGNTPVDPLGWVSY</sequence>
<dbReference type="Pfam" id="PF01551">
    <property type="entry name" value="Peptidase_M23"/>
    <property type="match status" value="1"/>
</dbReference>
<dbReference type="OrthoDB" id="9815884at2"/>
<dbReference type="GO" id="GO:0004222">
    <property type="term" value="F:metalloendopeptidase activity"/>
    <property type="evidence" value="ECO:0007669"/>
    <property type="project" value="TreeGrafter"/>
</dbReference>
<dbReference type="PANTHER" id="PTHR21666">
    <property type="entry name" value="PEPTIDASE-RELATED"/>
    <property type="match status" value="1"/>
</dbReference>